<dbReference type="InterPro" id="IPR011063">
    <property type="entry name" value="TilS/TtcA_N"/>
</dbReference>
<dbReference type="EC" id="6.3.4.19" evidence="8"/>
<dbReference type="PANTHER" id="PTHR43033:SF1">
    <property type="entry name" value="TRNA(ILE)-LYSIDINE SYNTHASE-RELATED"/>
    <property type="match status" value="1"/>
</dbReference>
<dbReference type="CDD" id="cd01992">
    <property type="entry name" value="TilS_N"/>
    <property type="match status" value="1"/>
</dbReference>
<dbReference type="SUPFAM" id="SSF56037">
    <property type="entry name" value="PheT/TilS domain"/>
    <property type="match status" value="1"/>
</dbReference>
<dbReference type="HAMAP" id="MF_01161">
    <property type="entry name" value="tRNA_Ile_lys_synt"/>
    <property type="match status" value="1"/>
</dbReference>
<accession>A0A1M4Y212</accession>
<gene>
    <name evidence="8" type="primary">tilS</name>
    <name evidence="10" type="ORF">SAMN05444008_104117</name>
</gene>
<dbReference type="InterPro" id="IPR012796">
    <property type="entry name" value="Lysidine-tRNA-synth_C"/>
</dbReference>
<keyword evidence="4 8" id="KW-0819">tRNA processing</keyword>
<evidence type="ECO:0000256" key="3">
    <source>
        <dbReference type="ARBA" id="ARBA00022598"/>
    </source>
</evidence>
<keyword evidence="2 8" id="KW-0963">Cytoplasm</keyword>
<dbReference type="OrthoDB" id="9807403at2"/>
<keyword evidence="3 8" id="KW-0436">Ligase</keyword>
<evidence type="ECO:0000256" key="5">
    <source>
        <dbReference type="ARBA" id="ARBA00022741"/>
    </source>
</evidence>
<dbReference type="GO" id="GO:0005524">
    <property type="term" value="F:ATP binding"/>
    <property type="evidence" value="ECO:0007669"/>
    <property type="project" value="UniProtKB-UniRule"/>
</dbReference>
<dbReference type="PANTHER" id="PTHR43033">
    <property type="entry name" value="TRNA(ILE)-LYSIDINE SYNTHASE-RELATED"/>
    <property type="match status" value="1"/>
</dbReference>
<dbReference type="SMART" id="SM00977">
    <property type="entry name" value="TilS_C"/>
    <property type="match status" value="1"/>
</dbReference>
<evidence type="ECO:0000256" key="2">
    <source>
        <dbReference type="ARBA" id="ARBA00022490"/>
    </source>
</evidence>
<dbReference type="Pfam" id="PF01171">
    <property type="entry name" value="ATP_bind_3"/>
    <property type="match status" value="1"/>
</dbReference>
<keyword evidence="6 8" id="KW-0067">ATP-binding</keyword>
<feature type="domain" description="Lysidine-tRNA(Ile) synthetase C-terminal" evidence="9">
    <location>
        <begin position="373"/>
        <end position="447"/>
    </location>
</feature>
<comment type="domain">
    <text evidence="8">The N-terminal region contains the highly conserved SGGXDS motif, predicted to be a P-loop motif involved in ATP binding.</text>
</comment>
<dbReference type="InterPro" id="IPR014729">
    <property type="entry name" value="Rossmann-like_a/b/a_fold"/>
</dbReference>
<dbReference type="GO" id="GO:0005737">
    <property type="term" value="C:cytoplasm"/>
    <property type="evidence" value="ECO:0007669"/>
    <property type="project" value="UniProtKB-SubCell"/>
</dbReference>
<evidence type="ECO:0000256" key="4">
    <source>
        <dbReference type="ARBA" id="ARBA00022694"/>
    </source>
</evidence>
<evidence type="ECO:0000256" key="6">
    <source>
        <dbReference type="ARBA" id="ARBA00022840"/>
    </source>
</evidence>
<evidence type="ECO:0000313" key="11">
    <source>
        <dbReference type="Proteomes" id="UP000184368"/>
    </source>
</evidence>
<protein>
    <recommendedName>
        <fullName evidence="8">tRNA(Ile)-lysidine synthase</fullName>
        <ecNumber evidence="8">6.3.4.19</ecNumber>
    </recommendedName>
    <alternativeName>
        <fullName evidence="8">tRNA(Ile)-2-lysyl-cytidine synthase</fullName>
    </alternativeName>
    <alternativeName>
        <fullName evidence="8">tRNA(Ile)-lysidine synthetase</fullName>
    </alternativeName>
</protein>
<dbReference type="Proteomes" id="UP000184368">
    <property type="component" value="Unassembled WGS sequence"/>
</dbReference>
<evidence type="ECO:0000256" key="8">
    <source>
        <dbReference type="HAMAP-Rule" id="MF_01161"/>
    </source>
</evidence>
<dbReference type="InterPro" id="IPR012094">
    <property type="entry name" value="tRNA_Ile_lys_synt"/>
</dbReference>
<dbReference type="EMBL" id="FQUO01000004">
    <property type="protein sequence ID" value="SHE99512.1"/>
    <property type="molecule type" value="Genomic_DNA"/>
</dbReference>
<organism evidence="10 11">
    <name type="scientific">Cnuella takakiae</name>
    <dbReference type="NCBI Taxonomy" id="1302690"/>
    <lineage>
        <taxon>Bacteria</taxon>
        <taxon>Pseudomonadati</taxon>
        <taxon>Bacteroidota</taxon>
        <taxon>Chitinophagia</taxon>
        <taxon>Chitinophagales</taxon>
        <taxon>Chitinophagaceae</taxon>
        <taxon>Cnuella</taxon>
    </lineage>
</organism>
<name>A0A1M4Y212_9BACT</name>
<proteinExistence type="inferred from homology"/>
<dbReference type="NCBIfam" id="TIGR02433">
    <property type="entry name" value="lysidine_TilS_C"/>
    <property type="match status" value="1"/>
</dbReference>
<keyword evidence="5 8" id="KW-0547">Nucleotide-binding</keyword>
<comment type="catalytic activity">
    <reaction evidence="7 8">
        <text>cytidine(34) in tRNA(Ile2) + L-lysine + ATP = lysidine(34) in tRNA(Ile2) + AMP + diphosphate + H(+)</text>
        <dbReference type="Rhea" id="RHEA:43744"/>
        <dbReference type="Rhea" id="RHEA-COMP:10625"/>
        <dbReference type="Rhea" id="RHEA-COMP:10670"/>
        <dbReference type="ChEBI" id="CHEBI:15378"/>
        <dbReference type="ChEBI" id="CHEBI:30616"/>
        <dbReference type="ChEBI" id="CHEBI:32551"/>
        <dbReference type="ChEBI" id="CHEBI:33019"/>
        <dbReference type="ChEBI" id="CHEBI:82748"/>
        <dbReference type="ChEBI" id="CHEBI:83665"/>
        <dbReference type="ChEBI" id="CHEBI:456215"/>
        <dbReference type="EC" id="6.3.4.19"/>
    </reaction>
</comment>
<feature type="binding site" evidence="8">
    <location>
        <begin position="30"/>
        <end position="35"/>
    </location>
    <ligand>
        <name>ATP</name>
        <dbReference type="ChEBI" id="CHEBI:30616"/>
    </ligand>
</feature>
<keyword evidence="11" id="KW-1185">Reference proteome</keyword>
<dbReference type="Pfam" id="PF11734">
    <property type="entry name" value="TilS_C"/>
    <property type="match status" value="1"/>
</dbReference>
<evidence type="ECO:0000313" key="10">
    <source>
        <dbReference type="EMBL" id="SHE99512.1"/>
    </source>
</evidence>
<dbReference type="STRING" id="1302690.BUE76_14760"/>
<comment type="function">
    <text evidence="8">Ligates lysine onto the cytidine present at position 34 of the AUA codon-specific tRNA(Ile) that contains the anticodon CAU, in an ATP-dependent manner. Cytidine is converted to lysidine, thus changing the amino acid specificity of the tRNA from methionine to isoleucine.</text>
</comment>
<evidence type="ECO:0000256" key="7">
    <source>
        <dbReference type="ARBA" id="ARBA00048539"/>
    </source>
</evidence>
<comment type="similarity">
    <text evidence="8">Belongs to the tRNA(Ile)-lysidine synthase family.</text>
</comment>
<dbReference type="InterPro" id="IPR012795">
    <property type="entry name" value="tRNA_Ile_lys_synt_N"/>
</dbReference>
<reference evidence="10 11" key="1">
    <citation type="submission" date="2016-11" db="EMBL/GenBank/DDBJ databases">
        <authorList>
            <person name="Jaros S."/>
            <person name="Januszkiewicz K."/>
            <person name="Wedrychowicz H."/>
        </authorList>
    </citation>
    <scope>NUCLEOTIDE SEQUENCE [LARGE SCALE GENOMIC DNA]</scope>
    <source>
        <strain evidence="10 11">DSM 26897</strain>
    </source>
</reference>
<dbReference type="Gene3D" id="3.40.50.620">
    <property type="entry name" value="HUPs"/>
    <property type="match status" value="1"/>
</dbReference>
<dbReference type="GO" id="GO:0006400">
    <property type="term" value="P:tRNA modification"/>
    <property type="evidence" value="ECO:0007669"/>
    <property type="project" value="UniProtKB-UniRule"/>
</dbReference>
<evidence type="ECO:0000259" key="9">
    <source>
        <dbReference type="SMART" id="SM00977"/>
    </source>
</evidence>
<comment type="subcellular location">
    <subcellularLocation>
        <location evidence="1 8">Cytoplasm</location>
    </subcellularLocation>
</comment>
<sequence length="449" mass="50967">MFQPLSQRFLHYTRDHHLALANCRLLVAVSGGLDSVVLCHLLQELHVPFAIAHCHFGLRAAESDRDAAFVADLAKELSVPFFIRHFDTNEFAAANRCSIQEAARTLRYNWFQELLADEANWHLHLSAVATAHHLDDNIETVVMNFFKGTGISGLRGILPIQGKLVRPLLFARRSELAEYAASHKLSWVEDSSNAETKYTRNFFRHEVLPLVQQKFPQAMENMAANIQRFSEVEILYQQALHQHLKGLCVYKGSEVHVPVLKLAKTVPLETVAFELLKAYGFSAQQTGSVLHLLDSESGRYVQSATHQVVRHRRWLVIAPLQLEESSLVLIEQDLEKVNFGTRVLLLEQVAVPSNLKTAADTALVDFHKLKFPLVLRKWKAGDYFYPLGLGKKKKVSRLLIDLKLSKTEKEQVYVLESGNKIVWVVGHRLDDRFKIGPATRQAYRVQLNG</sequence>
<evidence type="ECO:0000256" key="1">
    <source>
        <dbReference type="ARBA" id="ARBA00004496"/>
    </source>
</evidence>
<dbReference type="AlphaFoldDB" id="A0A1M4Y212"/>
<dbReference type="SUPFAM" id="SSF52402">
    <property type="entry name" value="Adenine nucleotide alpha hydrolases-like"/>
    <property type="match status" value="1"/>
</dbReference>
<dbReference type="RefSeq" id="WP_073041227.1">
    <property type="nucleotide sequence ID" value="NZ_FQUO01000004.1"/>
</dbReference>
<dbReference type="NCBIfam" id="TIGR02432">
    <property type="entry name" value="lysidine_TilS_N"/>
    <property type="match status" value="1"/>
</dbReference>
<dbReference type="GO" id="GO:0032267">
    <property type="term" value="F:tRNA(Ile)-lysidine synthase activity"/>
    <property type="evidence" value="ECO:0007669"/>
    <property type="project" value="UniProtKB-EC"/>
</dbReference>